<keyword evidence="2" id="KW-1185">Reference proteome</keyword>
<comment type="caution">
    <text evidence="1">The sequence shown here is derived from an EMBL/GenBank/DDBJ whole genome shotgun (WGS) entry which is preliminary data.</text>
</comment>
<gene>
    <name evidence="1" type="ORF">OH136_15405</name>
</gene>
<organism evidence="1 2">
    <name type="scientific">Halocynthiibacter halioticoli</name>
    <dbReference type="NCBI Taxonomy" id="2986804"/>
    <lineage>
        <taxon>Bacteria</taxon>
        <taxon>Pseudomonadati</taxon>
        <taxon>Pseudomonadota</taxon>
        <taxon>Alphaproteobacteria</taxon>
        <taxon>Rhodobacterales</taxon>
        <taxon>Paracoccaceae</taxon>
        <taxon>Halocynthiibacter</taxon>
    </lineage>
</organism>
<protein>
    <submittedName>
        <fullName evidence="1">Uncharacterized protein</fullName>
    </submittedName>
</protein>
<dbReference type="InterPro" id="IPR046897">
    <property type="entry name" value="ABC-3C_MC6"/>
</dbReference>
<dbReference type="GeneID" id="57290750"/>
<sequence>MILPTKHIRPERALLTVGAEVLACLNRPMTVSKVWDEVREQRGESVGTAPINYDWFVLALNLLFMVNAVTFENGLLRKAAT</sequence>
<dbReference type="Pfam" id="PF20293">
    <property type="entry name" value="MC6"/>
    <property type="match status" value="1"/>
</dbReference>
<dbReference type="AlphaFoldDB" id="A0AAE3J1A2"/>
<accession>A0AAE3J1A2</accession>
<proteinExistence type="predicted"/>
<evidence type="ECO:0000313" key="2">
    <source>
        <dbReference type="Proteomes" id="UP001208041"/>
    </source>
</evidence>
<dbReference type="RefSeq" id="WP_102877870.1">
    <property type="nucleotide sequence ID" value="NZ_JAOYFC010000005.1"/>
</dbReference>
<dbReference type="EMBL" id="JAOYFC010000005">
    <property type="protein sequence ID" value="MCV6825948.1"/>
    <property type="molecule type" value="Genomic_DNA"/>
</dbReference>
<dbReference type="Proteomes" id="UP001208041">
    <property type="component" value="Unassembled WGS sequence"/>
</dbReference>
<name>A0AAE3J1A2_9RHOB</name>
<reference evidence="1" key="1">
    <citation type="submission" date="2022-10" db="EMBL/GenBank/DDBJ databases">
        <authorList>
            <person name="Yue Y."/>
        </authorList>
    </citation>
    <scope>NUCLEOTIDE SEQUENCE</scope>
    <source>
        <strain evidence="1">Z654</strain>
    </source>
</reference>
<evidence type="ECO:0000313" key="1">
    <source>
        <dbReference type="EMBL" id="MCV6825948.1"/>
    </source>
</evidence>